<keyword evidence="3" id="KW-1185">Reference proteome</keyword>
<accession>A0ABZ3C7U4</accession>
<feature type="signal peptide" evidence="1">
    <location>
        <begin position="1"/>
        <end position="26"/>
    </location>
</feature>
<protein>
    <recommendedName>
        <fullName evidence="4">DUF732 domain-containing protein</fullName>
    </recommendedName>
</protein>
<name>A0ABZ3C7U4_9ACTN</name>
<evidence type="ECO:0008006" key="4">
    <source>
        <dbReference type="Google" id="ProtNLM"/>
    </source>
</evidence>
<keyword evidence="1" id="KW-0732">Signal</keyword>
<sequence length="131" mass="13872">MLSIAPSRPLVFSLVLFTLMSGCAGAPGPGTEPMTAPARTERLELAKECLAERGWTVSIADGGIASGLIPDGQIEKYQAAVEECFSSLPPGAGFDDMPERERRDSYEFFVQTRECLVNGGVDGSSQSRVGG</sequence>
<dbReference type="EMBL" id="CP115965">
    <property type="protein sequence ID" value="WZW98763.1"/>
    <property type="molecule type" value="Genomic_DNA"/>
</dbReference>
<evidence type="ECO:0000313" key="2">
    <source>
        <dbReference type="EMBL" id="WZW98763.1"/>
    </source>
</evidence>
<evidence type="ECO:0000256" key="1">
    <source>
        <dbReference type="SAM" id="SignalP"/>
    </source>
</evidence>
<dbReference type="Proteomes" id="UP001434337">
    <property type="component" value="Chromosome"/>
</dbReference>
<feature type="chain" id="PRO_5045152799" description="DUF732 domain-containing protein" evidence="1">
    <location>
        <begin position="27"/>
        <end position="131"/>
    </location>
</feature>
<evidence type="ECO:0000313" key="3">
    <source>
        <dbReference type="Proteomes" id="UP001434337"/>
    </source>
</evidence>
<dbReference type="RefSeq" id="WP_232550252.1">
    <property type="nucleotide sequence ID" value="NZ_CP115965.1"/>
</dbReference>
<gene>
    <name evidence="2" type="ORF">PCC79_00720</name>
</gene>
<proteinExistence type="predicted"/>
<reference evidence="2 3" key="1">
    <citation type="journal article" date="2023" name="Environ Microbiome">
        <title>A coral-associated actinobacterium mitigates coral bleaching under heat stress.</title>
        <authorList>
            <person name="Li J."/>
            <person name="Zou Y."/>
            <person name="Li Q."/>
            <person name="Zhang J."/>
            <person name="Bourne D.G."/>
            <person name="Lyu Y."/>
            <person name="Liu C."/>
            <person name="Zhang S."/>
        </authorList>
    </citation>
    <scope>NUCLEOTIDE SEQUENCE [LARGE SCALE GENOMIC DNA]</scope>
    <source>
        <strain evidence="2 3">SCSIO 13291</strain>
    </source>
</reference>
<organism evidence="2 3">
    <name type="scientific">Propioniciclava soli</name>
    <dbReference type="NCBI Taxonomy" id="2775081"/>
    <lineage>
        <taxon>Bacteria</taxon>
        <taxon>Bacillati</taxon>
        <taxon>Actinomycetota</taxon>
        <taxon>Actinomycetes</taxon>
        <taxon>Propionibacteriales</taxon>
        <taxon>Propionibacteriaceae</taxon>
        <taxon>Propioniciclava</taxon>
    </lineage>
</organism>